<accession>A0A422P4U3</accession>
<dbReference type="InterPro" id="IPR015943">
    <property type="entry name" value="WD40/YVTN_repeat-like_dom_sf"/>
</dbReference>
<dbReference type="Proteomes" id="UP000283634">
    <property type="component" value="Unassembled WGS sequence"/>
</dbReference>
<feature type="domain" description="Histone-binding protein RBBP4-like N-terminal" evidence="3">
    <location>
        <begin position="18"/>
        <end position="78"/>
    </location>
</feature>
<keyword evidence="2" id="KW-0677">Repeat</keyword>
<dbReference type="InterPro" id="IPR022052">
    <property type="entry name" value="Histone-bd_RBBP4-like_N"/>
</dbReference>
<dbReference type="Pfam" id="PF12265">
    <property type="entry name" value="CAF1C_H4-bd"/>
    <property type="match status" value="1"/>
</dbReference>
<evidence type="ECO:0000259" key="3">
    <source>
        <dbReference type="Pfam" id="PF12265"/>
    </source>
</evidence>
<sequence>MSTQSLLKEFVRLVRFQRTWGQNLRKLYFYCSTHVLGWPSLTVDWISGRRTETNGWNCTLQYLAVGTQAFCGRQNYVRAIGVAVANEPDEVGAEEYSSTGNSVSRGVVQEVGANSETRVRSVCGHCAVEETIHVDGVVLKTRSMPQNSDIIAVQTASGCVGVYNLLHCSGEEGVMPLYLMLCFLHTRWVVLL</sequence>
<dbReference type="OrthoDB" id="261974at2759"/>
<keyword evidence="5" id="KW-1185">Reference proteome</keyword>
<dbReference type="InterPro" id="IPR050459">
    <property type="entry name" value="WD_repeat_RBAP46/RBAP48/MSI1"/>
</dbReference>
<dbReference type="RefSeq" id="XP_029242942.1">
    <property type="nucleotide sequence ID" value="XM_029377199.1"/>
</dbReference>
<dbReference type="EMBL" id="MKGL01000002">
    <property type="protein sequence ID" value="RNF12752.1"/>
    <property type="molecule type" value="Genomic_DNA"/>
</dbReference>
<dbReference type="Gene3D" id="2.130.10.10">
    <property type="entry name" value="YVTN repeat-like/Quinoprotein amine dehydrogenase"/>
    <property type="match status" value="1"/>
</dbReference>
<evidence type="ECO:0000256" key="2">
    <source>
        <dbReference type="ARBA" id="ARBA00022737"/>
    </source>
</evidence>
<evidence type="ECO:0000256" key="1">
    <source>
        <dbReference type="ARBA" id="ARBA00022574"/>
    </source>
</evidence>
<proteinExistence type="predicted"/>
<dbReference type="PANTHER" id="PTHR22850">
    <property type="entry name" value="WD40 REPEAT FAMILY"/>
    <property type="match status" value="1"/>
</dbReference>
<reference evidence="4 5" key="1">
    <citation type="journal article" date="2018" name="BMC Genomics">
        <title>Genomic comparison of Trypanosoma conorhini and Trypanosoma rangeli to Trypanosoma cruzi strains of high and low virulence.</title>
        <authorList>
            <person name="Bradwell K.R."/>
            <person name="Koparde V.N."/>
            <person name="Matveyev A.V."/>
            <person name="Serrano M.G."/>
            <person name="Alves J.M."/>
            <person name="Parikh H."/>
            <person name="Huang B."/>
            <person name="Lee V."/>
            <person name="Espinosa-Alvarez O."/>
            <person name="Ortiz P.A."/>
            <person name="Costa-Martins A.G."/>
            <person name="Teixeira M.M."/>
            <person name="Buck G.A."/>
        </authorList>
    </citation>
    <scope>NUCLEOTIDE SEQUENCE [LARGE SCALE GENOMIC DNA]</scope>
    <source>
        <strain evidence="4 5">AM80</strain>
    </source>
</reference>
<protein>
    <submittedName>
        <fullName evidence="4">Histone-binding protein RBBP7</fullName>
    </submittedName>
</protein>
<gene>
    <name evidence="4" type="ORF">TraAM80_00107</name>
</gene>
<organism evidence="4 5">
    <name type="scientific">Trypanosoma rangeli</name>
    <dbReference type="NCBI Taxonomy" id="5698"/>
    <lineage>
        <taxon>Eukaryota</taxon>
        <taxon>Discoba</taxon>
        <taxon>Euglenozoa</taxon>
        <taxon>Kinetoplastea</taxon>
        <taxon>Metakinetoplastina</taxon>
        <taxon>Trypanosomatida</taxon>
        <taxon>Trypanosomatidae</taxon>
        <taxon>Trypanosoma</taxon>
        <taxon>Herpetosoma</taxon>
    </lineage>
</organism>
<dbReference type="AlphaFoldDB" id="A0A422P4U3"/>
<evidence type="ECO:0000313" key="4">
    <source>
        <dbReference type="EMBL" id="RNF12752.1"/>
    </source>
</evidence>
<comment type="caution">
    <text evidence="4">The sequence shown here is derived from an EMBL/GenBank/DDBJ whole genome shotgun (WGS) entry which is preliminary data.</text>
</comment>
<keyword evidence="1" id="KW-0853">WD repeat</keyword>
<evidence type="ECO:0000313" key="5">
    <source>
        <dbReference type="Proteomes" id="UP000283634"/>
    </source>
</evidence>
<name>A0A422P4U3_TRYRA</name>
<dbReference type="GeneID" id="40324040"/>